<sequence>MAEPTTLQYTADHEWLLVDGNTAVVGITAYAAEQLGDVVFVDLPDSGDEITAGAVVGEIESTKSVGELITPVDGTVTEVNQALVDAPELINSDPFGEGWLIKISFTELPALLSFDEYSALIAE</sequence>
<dbReference type="PANTHER" id="PTHR11715">
    <property type="entry name" value="GLYCINE CLEAVAGE SYSTEM H PROTEIN"/>
    <property type="match status" value="1"/>
</dbReference>
<name>A0ABX5ARS2_9MICO</name>
<proteinExistence type="inferred from homology"/>
<keyword evidence="6" id="KW-1185">Reference proteome</keyword>
<evidence type="ECO:0000256" key="1">
    <source>
        <dbReference type="ARBA" id="ARBA00009249"/>
    </source>
</evidence>
<dbReference type="InterPro" id="IPR033753">
    <property type="entry name" value="GCV_H/Fam206"/>
</dbReference>
<dbReference type="CDD" id="cd06848">
    <property type="entry name" value="GCS_H"/>
    <property type="match status" value="1"/>
</dbReference>
<dbReference type="Proteomes" id="UP000237755">
    <property type="component" value="Unassembled WGS sequence"/>
</dbReference>
<dbReference type="InterPro" id="IPR003016">
    <property type="entry name" value="2-oxoA_DH_lipoyl-BS"/>
</dbReference>
<dbReference type="RefSeq" id="WP_104477176.1">
    <property type="nucleotide sequence ID" value="NZ_MPZN01000073.1"/>
</dbReference>
<comment type="similarity">
    <text evidence="1 3">Belongs to the GcvH family.</text>
</comment>
<evidence type="ECO:0000259" key="4">
    <source>
        <dbReference type="PROSITE" id="PS50968"/>
    </source>
</evidence>
<dbReference type="Pfam" id="PF01597">
    <property type="entry name" value="GCV_H"/>
    <property type="match status" value="1"/>
</dbReference>
<comment type="cofactor">
    <cofactor evidence="3">
        <name>(R)-lipoate</name>
        <dbReference type="ChEBI" id="CHEBI:83088"/>
    </cofactor>
    <text evidence="3">Binds 1 lipoyl cofactor covalently.</text>
</comment>
<comment type="subunit">
    <text evidence="3">The glycine cleavage system is composed of four proteins: P, T, L and H.</text>
</comment>
<dbReference type="InterPro" id="IPR002930">
    <property type="entry name" value="GCV_H"/>
</dbReference>
<protein>
    <recommendedName>
        <fullName evidence="3">Glycine cleavage system H protein</fullName>
    </recommendedName>
</protein>
<dbReference type="EMBL" id="MPZN01000073">
    <property type="protein sequence ID" value="PPL14983.1"/>
    <property type="molecule type" value="Genomic_DNA"/>
</dbReference>
<dbReference type="PROSITE" id="PS00189">
    <property type="entry name" value="LIPOYL"/>
    <property type="match status" value="1"/>
</dbReference>
<evidence type="ECO:0000256" key="2">
    <source>
        <dbReference type="ARBA" id="ARBA00022823"/>
    </source>
</evidence>
<evidence type="ECO:0000313" key="5">
    <source>
        <dbReference type="EMBL" id="PPL14983.1"/>
    </source>
</evidence>
<dbReference type="PROSITE" id="PS50968">
    <property type="entry name" value="BIOTINYL_LIPOYL"/>
    <property type="match status" value="1"/>
</dbReference>
<comment type="function">
    <text evidence="3">The glycine cleavage system catalyzes the degradation of glycine. The H protein shuttles the methylamine group of glycine from the P protein to the T protein.</text>
</comment>
<dbReference type="InterPro" id="IPR000089">
    <property type="entry name" value="Biotin_lipoyl"/>
</dbReference>
<dbReference type="HAMAP" id="MF_00272">
    <property type="entry name" value="GcvH"/>
    <property type="match status" value="1"/>
</dbReference>
<feature type="domain" description="Lipoyl-binding" evidence="4">
    <location>
        <begin position="22"/>
        <end position="104"/>
    </location>
</feature>
<dbReference type="InterPro" id="IPR011053">
    <property type="entry name" value="Single_hybrid_motif"/>
</dbReference>
<dbReference type="Gene3D" id="2.40.50.100">
    <property type="match status" value="1"/>
</dbReference>
<keyword evidence="2 3" id="KW-0450">Lipoyl</keyword>
<dbReference type="NCBIfam" id="NF002270">
    <property type="entry name" value="PRK01202.1"/>
    <property type="match status" value="1"/>
</dbReference>
<evidence type="ECO:0000256" key="3">
    <source>
        <dbReference type="HAMAP-Rule" id="MF_00272"/>
    </source>
</evidence>
<gene>
    <name evidence="3" type="primary">gcvH</name>
    <name evidence="5" type="ORF">GY24_15120</name>
</gene>
<reference evidence="5 6" key="1">
    <citation type="journal article" date="2008" name="Int. J. Syst. Evol. Microbiol.">
        <title>Leifsonia pindariensis sp. nov., isolated from the Pindari glacier of the Indian Himalayas, and emended description of the genus Leifsonia.</title>
        <authorList>
            <person name="Reddy G.S."/>
            <person name="Prabagaran S.R."/>
            <person name="Shivaji S."/>
        </authorList>
    </citation>
    <scope>NUCLEOTIDE SEQUENCE [LARGE SCALE GENOMIC DNA]</scope>
    <source>
        <strain evidence="5 6">PON 10</strain>
    </source>
</reference>
<dbReference type="InterPro" id="IPR017453">
    <property type="entry name" value="GCV_H_sub"/>
</dbReference>
<organism evidence="5 6">
    <name type="scientific">Microterricola pindariensis</name>
    <dbReference type="NCBI Taxonomy" id="478010"/>
    <lineage>
        <taxon>Bacteria</taxon>
        <taxon>Bacillati</taxon>
        <taxon>Actinomycetota</taxon>
        <taxon>Actinomycetes</taxon>
        <taxon>Micrococcales</taxon>
        <taxon>Microbacteriaceae</taxon>
        <taxon>Microterricola</taxon>
    </lineage>
</organism>
<comment type="caution">
    <text evidence="5">The sequence shown here is derived from an EMBL/GenBank/DDBJ whole genome shotgun (WGS) entry which is preliminary data.</text>
</comment>
<dbReference type="NCBIfam" id="TIGR00527">
    <property type="entry name" value="gcvH"/>
    <property type="match status" value="1"/>
</dbReference>
<feature type="modified residue" description="N6-lipoyllysine" evidence="3">
    <location>
        <position position="63"/>
    </location>
</feature>
<dbReference type="PANTHER" id="PTHR11715:SF3">
    <property type="entry name" value="GLYCINE CLEAVAGE SYSTEM H PROTEIN-RELATED"/>
    <property type="match status" value="1"/>
</dbReference>
<evidence type="ECO:0000313" key="6">
    <source>
        <dbReference type="Proteomes" id="UP000237755"/>
    </source>
</evidence>
<dbReference type="SUPFAM" id="SSF51230">
    <property type="entry name" value="Single hybrid motif"/>
    <property type="match status" value="1"/>
</dbReference>
<accession>A0ABX5ARS2</accession>